<comment type="subcellular location">
    <subcellularLocation>
        <location evidence="10">Lysosome membrane</location>
        <topology evidence="10">Single-pass type I membrane protein</topology>
        <orientation evidence="10">Lumenal side</orientation>
    </subcellularLocation>
</comment>
<evidence type="ECO:0000256" key="4">
    <source>
        <dbReference type="ARBA" id="ARBA00022729"/>
    </source>
</evidence>
<evidence type="ECO:0000313" key="15">
    <source>
        <dbReference type="Proteomes" id="UP000234681"/>
    </source>
</evidence>
<evidence type="ECO:0000256" key="7">
    <source>
        <dbReference type="ARBA" id="ARBA00023180"/>
    </source>
</evidence>
<feature type="transmembrane region" description="Helical" evidence="13">
    <location>
        <begin position="12"/>
        <end position="34"/>
    </location>
</feature>
<dbReference type="Pfam" id="PF15065">
    <property type="entry name" value="NCU-G1"/>
    <property type="match status" value="1"/>
</dbReference>
<comment type="subunit">
    <text evidence="12">Interacts (via lumenal domain) with lysosomal protein MFSD1; the interaction starts while both proteins are still in the endoplasmic reticulum and is required for stabilization of MFSD1 in lysosomes but has no direct effect on its targeting to lysosomes or transporter activity.</text>
</comment>
<evidence type="ECO:0000256" key="12">
    <source>
        <dbReference type="ARBA" id="ARBA00044960"/>
    </source>
</evidence>
<evidence type="ECO:0000256" key="11">
    <source>
        <dbReference type="ARBA" id="ARBA00030059"/>
    </source>
</evidence>
<evidence type="ECO:0000256" key="2">
    <source>
        <dbReference type="ARBA" id="ARBA00018820"/>
    </source>
</evidence>
<sequence>MLRCWGPHWGWVPWAPTPWLLLSLLVCTVPFGLLGEETRQVSMEVISGWPNPQNLLHIRAVGSNSTLHYVWSSLGPPAVVLVATNTTQSVLNVNWSLLLSPDPAGALMVLPKNSIQFSSALVFTRVRGSEGAQREEHKKRLQDSCFSGEAYFCCCATSSILSTSP</sequence>
<evidence type="ECO:0000256" key="9">
    <source>
        <dbReference type="ARBA" id="ARBA00024176"/>
    </source>
</evidence>
<reference evidence="14 15" key="1">
    <citation type="submission" date="2005-09" db="EMBL/GenBank/DDBJ databases">
        <authorList>
            <person name="Mural R.J."/>
            <person name="Li P.W."/>
            <person name="Adams M.D."/>
            <person name="Amanatides P.G."/>
            <person name="Baden-Tillson H."/>
            <person name="Barnstead M."/>
            <person name="Chin S.H."/>
            <person name="Dew I."/>
            <person name="Evans C.A."/>
            <person name="Ferriera S."/>
            <person name="Flanigan M."/>
            <person name="Fosler C."/>
            <person name="Glodek A."/>
            <person name="Gu Z."/>
            <person name="Holt R.A."/>
            <person name="Jennings D."/>
            <person name="Kraft C.L."/>
            <person name="Lu F."/>
            <person name="Nguyen T."/>
            <person name="Nusskern D.R."/>
            <person name="Pfannkoch C.M."/>
            <person name="Sitter C."/>
            <person name="Sutton G.G."/>
            <person name="Venter J.C."/>
            <person name="Wang Z."/>
            <person name="Woodage T."/>
            <person name="Zheng X.H."/>
            <person name="Zhong F."/>
        </authorList>
    </citation>
    <scope>NUCLEOTIDE SEQUENCE [LARGE SCALE GENOMIC DNA]</scope>
    <source>
        <strain>BN</strain>
        <strain evidence="15">Sprague-Dawley</strain>
    </source>
</reference>
<dbReference type="Proteomes" id="UP000234681">
    <property type="component" value="Chromosome 2"/>
</dbReference>
<evidence type="ECO:0000256" key="5">
    <source>
        <dbReference type="ARBA" id="ARBA00022989"/>
    </source>
</evidence>
<evidence type="ECO:0000256" key="6">
    <source>
        <dbReference type="ARBA" id="ARBA00023136"/>
    </source>
</evidence>
<keyword evidence="8" id="KW-0458">Lysosome</keyword>
<keyword evidence="7" id="KW-0325">Glycoprotein</keyword>
<evidence type="ECO:0000256" key="10">
    <source>
        <dbReference type="ARBA" id="ARBA00024189"/>
    </source>
</evidence>
<keyword evidence="6 13" id="KW-0472">Membrane</keyword>
<keyword evidence="4" id="KW-0732">Signal</keyword>
<dbReference type="InterPro" id="IPR029382">
    <property type="entry name" value="NCU-G1"/>
</dbReference>
<evidence type="ECO:0000256" key="1">
    <source>
        <dbReference type="ARBA" id="ARBA00010599"/>
    </source>
</evidence>
<dbReference type="PANTHER" id="PTHR31981">
    <property type="entry name" value="GLYCOSYLATED LYSOSOMAL MEMBRANE PROTEIN"/>
    <property type="match status" value="1"/>
</dbReference>
<gene>
    <name evidence="14" type="primary">RGD1303130</name>
    <name evidence="14" type="ORF">rCG_62807</name>
</gene>
<comment type="similarity">
    <text evidence="1">Belongs to the GLMP family.</text>
</comment>
<dbReference type="GO" id="GO:0005765">
    <property type="term" value="C:lysosomal membrane"/>
    <property type="evidence" value="ECO:0007669"/>
    <property type="project" value="UniProtKB-SubCell"/>
</dbReference>
<dbReference type="AlphaFoldDB" id="A6J664"/>
<keyword evidence="3 13" id="KW-0812">Transmembrane</keyword>
<organism evidence="14 15">
    <name type="scientific">Rattus norvegicus</name>
    <name type="common">Rat</name>
    <dbReference type="NCBI Taxonomy" id="10116"/>
    <lineage>
        <taxon>Eukaryota</taxon>
        <taxon>Metazoa</taxon>
        <taxon>Chordata</taxon>
        <taxon>Craniata</taxon>
        <taxon>Vertebrata</taxon>
        <taxon>Euteleostomi</taxon>
        <taxon>Mammalia</taxon>
        <taxon>Eutheria</taxon>
        <taxon>Euarchontoglires</taxon>
        <taxon>Glires</taxon>
        <taxon>Rodentia</taxon>
        <taxon>Myomorpha</taxon>
        <taxon>Muroidea</taxon>
        <taxon>Muridae</taxon>
        <taxon>Murinae</taxon>
        <taxon>Rattus</taxon>
    </lineage>
</organism>
<keyword evidence="5 13" id="KW-1133">Transmembrane helix</keyword>
<evidence type="ECO:0000256" key="3">
    <source>
        <dbReference type="ARBA" id="ARBA00022692"/>
    </source>
</evidence>
<dbReference type="EMBL" id="CH473976">
    <property type="protein sequence ID" value="EDM00725.1"/>
    <property type="molecule type" value="Genomic_DNA"/>
</dbReference>
<name>A6J664_RAT</name>
<comment type="function">
    <text evidence="9">Required to protect lysosomal transporter MFSD1 from lysosomal proteolysis and for MFSD1 lysosomal localization.</text>
</comment>
<protein>
    <recommendedName>
        <fullName evidence="2">Glycosylated lysosomal membrane protein</fullName>
    </recommendedName>
    <alternativeName>
        <fullName evidence="11">Lysosomal protein NCU-G1</fullName>
    </alternativeName>
</protein>
<dbReference type="PANTHER" id="PTHR31981:SF1">
    <property type="entry name" value="GLYCOSYLATED LYSOSOMAL MEMBRANE PROTEIN"/>
    <property type="match status" value="1"/>
</dbReference>
<evidence type="ECO:0000313" key="14">
    <source>
        <dbReference type="EMBL" id="EDM00725.1"/>
    </source>
</evidence>
<evidence type="ECO:0000256" key="8">
    <source>
        <dbReference type="ARBA" id="ARBA00023228"/>
    </source>
</evidence>
<accession>A6J664</accession>
<proteinExistence type="inferred from homology"/>
<evidence type="ECO:0000256" key="13">
    <source>
        <dbReference type="SAM" id="Phobius"/>
    </source>
</evidence>